<reference evidence="1 2" key="1">
    <citation type="submission" date="2023-07" db="EMBL/GenBank/DDBJ databases">
        <title>Sequencing the genomes of 1000 actinobacteria strains.</title>
        <authorList>
            <person name="Klenk H.-P."/>
        </authorList>
    </citation>
    <scope>NUCLEOTIDE SEQUENCE [LARGE SCALE GENOMIC DNA]</scope>
    <source>
        <strain evidence="1 2">DSM 44388</strain>
    </source>
</reference>
<name>A0ABT9PAQ5_9ACTN</name>
<proteinExistence type="predicted"/>
<accession>A0ABT9PAQ5</accession>
<evidence type="ECO:0000313" key="1">
    <source>
        <dbReference type="EMBL" id="MDP9829130.1"/>
    </source>
</evidence>
<dbReference type="Proteomes" id="UP001235712">
    <property type="component" value="Unassembled WGS sequence"/>
</dbReference>
<sequence>MGRVDLTTTTVHGEAGRVLALLKEPDSIEFWYAEILHGVVPRPWLNAWVTSRSARSPARFGGVLLSAGPFGEILLSIPPEIIDHPLSEDEVVRLLG</sequence>
<evidence type="ECO:0000313" key="2">
    <source>
        <dbReference type="Proteomes" id="UP001235712"/>
    </source>
</evidence>
<dbReference type="RefSeq" id="WP_307247033.1">
    <property type="nucleotide sequence ID" value="NZ_JAUSQZ010000001.1"/>
</dbReference>
<organism evidence="1 2">
    <name type="scientific">Kineosporia succinea</name>
    <dbReference type="NCBI Taxonomy" id="84632"/>
    <lineage>
        <taxon>Bacteria</taxon>
        <taxon>Bacillati</taxon>
        <taxon>Actinomycetota</taxon>
        <taxon>Actinomycetes</taxon>
        <taxon>Kineosporiales</taxon>
        <taxon>Kineosporiaceae</taxon>
        <taxon>Kineosporia</taxon>
    </lineage>
</organism>
<comment type="caution">
    <text evidence="1">The sequence shown here is derived from an EMBL/GenBank/DDBJ whole genome shotgun (WGS) entry which is preliminary data.</text>
</comment>
<gene>
    <name evidence="1" type="ORF">J2S57_004879</name>
</gene>
<dbReference type="EMBL" id="JAUSQZ010000001">
    <property type="protein sequence ID" value="MDP9829130.1"/>
    <property type="molecule type" value="Genomic_DNA"/>
</dbReference>
<protein>
    <submittedName>
        <fullName evidence="1">Uncharacterized protein</fullName>
    </submittedName>
</protein>
<keyword evidence="2" id="KW-1185">Reference proteome</keyword>